<name>A0A1L9VUL5_ASPGL</name>
<dbReference type="InterPro" id="IPR036378">
    <property type="entry name" value="FAS1_dom_sf"/>
</dbReference>
<keyword evidence="1" id="KW-0732">Signal</keyword>
<dbReference type="RefSeq" id="XP_022404277.1">
    <property type="nucleotide sequence ID" value="XM_022548708.1"/>
</dbReference>
<dbReference type="InterPro" id="IPR050904">
    <property type="entry name" value="Adhesion/Biosynth-related"/>
</dbReference>
<dbReference type="Gene3D" id="2.30.180.10">
    <property type="entry name" value="FAS1 domain"/>
    <property type="match status" value="2"/>
</dbReference>
<sequence>MKLLHLLPLLPLGAAYVIPSEEVLEDLNMNKINNEKAHFTQKQNIQNALNDNLDSFSVNKPKIDSDSRIDSWINRLKDYALDSLQDEDTDGQEYTGNGNDEDIIDSNLPFPLPHLPFSKHHHHHGDSDKTIYQLISSSKYTTNLTKIIDEDKSLVHLLNNTSHNFTLFAPTDDAFAKLPPHLPELPKEFIRAVLRYHLAAGVYSALDVFHHQTLPTLLNETASGHELPQRVTVRPGWKGLKVNFHSRLVAVDIAASNGLIHGIDSILLPPPPALSLFTIVPTQFSTFTLGLLKTGLAATLEDADKRVTIFAPSNKAFEHLGLHINAFLFSHHGTKYLRALLQYHIVQNRTLYSDTFYTPDGQTRELGTKGYTHLDLPTLLGEKGRPGLAVDVSRFGAYTSIKLNGARKVAFADALARDGAVHILDRVLVPPCKHRGDVADEDQDEDELTVEDLKDRLSDWIVDDVPGNIWDHDGEL</sequence>
<keyword evidence="4" id="KW-1185">Reference proteome</keyword>
<dbReference type="Proteomes" id="UP000184300">
    <property type="component" value="Unassembled WGS sequence"/>
</dbReference>
<protein>
    <recommendedName>
        <fullName evidence="2">FAS1 domain-containing protein</fullName>
    </recommendedName>
</protein>
<feature type="domain" description="FAS1" evidence="2">
    <location>
        <begin position="271"/>
        <end position="428"/>
    </location>
</feature>
<dbReference type="STRING" id="1160497.A0A1L9VUL5"/>
<dbReference type="VEuPathDB" id="FungiDB:ASPGLDRAFT_63748"/>
<accession>A0A1L9VUL5</accession>
<dbReference type="SMART" id="SM00554">
    <property type="entry name" value="FAS1"/>
    <property type="match status" value="2"/>
</dbReference>
<organism evidence="3 4">
    <name type="scientific">Aspergillus glaucus CBS 516.65</name>
    <dbReference type="NCBI Taxonomy" id="1160497"/>
    <lineage>
        <taxon>Eukaryota</taxon>
        <taxon>Fungi</taxon>
        <taxon>Dikarya</taxon>
        <taxon>Ascomycota</taxon>
        <taxon>Pezizomycotina</taxon>
        <taxon>Eurotiomycetes</taxon>
        <taxon>Eurotiomycetidae</taxon>
        <taxon>Eurotiales</taxon>
        <taxon>Aspergillaceae</taxon>
        <taxon>Aspergillus</taxon>
        <taxon>Aspergillus subgen. Aspergillus</taxon>
    </lineage>
</organism>
<dbReference type="InterPro" id="IPR000782">
    <property type="entry name" value="FAS1_domain"/>
</dbReference>
<feature type="domain" description="FAS1" evidence="2">
    <location>
        <begin position="128"/>
        <end position="267"/>
    </location>
</feature>
<dbReference type="SUPFAM" id="SSF82153">
    <property type="entry name" value="FAS1 domain"/>
    <property type="match status" value="2"/>
</dbReference>
<dbReference type="EMBL" id="KV878890">
    <property type="protein sequence ID" value="OJJ87594.1"/>
    <property type="molecule type" value="Genomic_DNA"/>
</dbReference>
<dbReference type="PROSITE" id="PS50213">
    <property type="entry name" value="FAS1"/>
    <property type="match status" value="2"/>
</dbReference>
<evidence type="ECO:0000256" key="1">
    <source>
        <dbReference type="SAM" id="SignalP"/>
    </source>
</evidence>
<evidence type="ECO:0000313" key="3">
    <source>
        <dbReference type="EMBL" id="OJJ87594.1"/>
    </source>
</evidence>
<reference evidence="4" key="1">
    <citation type="journal article" date="2017" name="Genome Biol.">
        <title>Comparative genomics reveals high biological diversity and specific adaptations in the industrially and medically important fungal genus Aspergillus.</title>
        <authorList>
            <person name="de Vries R.P."/>
            <person name="Riley R."/>
            <person name="Wiebenga A."/>
            <person name="Aguilar-Osorio G."/>
            <person name="Amillis S."/>
            <person name="Uchima C.A."/>
            <person name="Anderluh G."/>
            <person name="Asadollahi M."/>
            <person name="Askin M."/>
            <person name="Barry K."/>
            <person name="Battaglia E."/>
            <person name="Bayram O."/>
            <person name="Benocci T."/>
            <person name="Braus-Stromeyer S.A."/>
            <person name="Caldana C."/>
            <person name="Canovas D."/>
            <person name="Cerqueira G.C."/>
            <person name="Chen F."/>
            <person name="Chen W."/>
            <person name="Choi C."/>
            <person name="Clum A."/>
            <person name="Dos Santos R.A."/>
            <person name="Damasio A.R."/>
            <person name="Diallinas G."/>
            <person name="Emri T."/>
            <person name="Fekete E."/>
            <person name="Flipphi M."/>
            <person name="Freyberg S."/>
            <person name="Gallo A."/>
            <person name="Gournas C."/>
            <person name="Habgood R."/>
            <person name="Hainaut M."/>
            <person name="Harispe M.L."/>
            <person name="Henrissat B."/>
            <person name="Hilden K.S."/>
            <person name="Hope R."/>
            <person name="Hossain A."/>
            <person name="Karabika E."/>
            <person name="Karaffa L."/>
            <person name="Karanyi Z."/>
            <person name="Krasevec N."/>
            <person name="Kuo A."/>
            <person name="Kusch H."/>
            <person name="LaButti K."/>
            <person name="Lagendijk E.L."/>
            <person name="Lapidus A."/>
            <person name="Levasseur A."/>
            <person name="Lindquist E."/>
            <person name="Lipzen A."/>
            <person name="Logrieco A.F."/>
            <person name="MacCabe A."/>
            <person name="Maekelae M.R."/>
            <person name="Malavazi I."/>
            <person name="Melin P."/>
            <person name="Meyer V."/>
            <person name="Mielnichuk N."/>
            <person name="Miskei M."/>
            <person name="Molnar A.P."/>
            <person name="Mule G."/>
            <person name="Ngan C.Y."/>
            <person name="Orejas M."/>
            <person name="Orosz E."/>
            <person name="Ouedraogo J.P."/>
            <person name="Overkamp K.M."/>
            <person name="Park H.-S."/>
            <person name="Perrone G."/>
            <person name="Piumi F."/>
            <person name="Punt P.J."/>
            <person name="Ram A.F."/>
            <person name="Ramon A."/>
            <person name="Rauscher S."/>
            <person name="Record E."/>
            <person name="Riano-Pachon D.M."/>
            <person name="Robert V."/>
            <person name="Roehrig J."/>
            <person name="Ruller R."/>
            <person name="Salamov A."/>
            <person name="Salih N.S."/>
            <person name="Samson R.A."/>
            <person name="Sandor E."/>
            <person name="Sanguinetti M."/>
            <person name="Schuetze T."/>
            <person name="Sepcic K."/>
            <person name="Shelest E."/>
            <person name="Sherlock G."/>
            <person name="Sophianopoulou V."/>
            <person name="Squina F.M."/>
            <person name="Sun H."/>
            <person name="Susca A."/>
            <person name="Todd R.B."/>
            <person name="Tsang A."/>
            <person name="Unkles S.E."/>
            <person name="van de Wiele N."/>
            <person name="van Rossen-Uffink D."/>
            <person name="Oliveira J.V."/>
            <person name="Vesth T.C."/>
            <person name="Visser J."/>
            <person name="Yu J.-H."/>
            <person name="Zhou M."/>
            <person name="Andersen M.R."/>
            <person name="Archer D.B."/>
            <person name="Baker S.E."/>
            <person name="Benoit I."/>
            <person name="Brakhage A.A."/>
            <person name="Braus G.H."/>
            <person name="Fischer R."/>
            <person name="Frisvad J.C."/>
            <person name="Goldman G.H."/>
            <person name="Houbraken J."/>
            <person name="Oakley B."/>
            <person name="Pocsi I."/>
            <person name="Scazzocchio C."/>
            <person name="Seiboth B."/>
            <person name="vanKuyk P.A."/>
            <person name="Wortman J."/>
            <person name="Dyer P.S."/>
            <person name="Grigoriev I.V."/>
        </authorList>
    </citation>
    <scope>NUCLEOTIDE SEQUENCE [LARGE SCALE GENOMIC DNA]</scope>
    <source>
        <strain evidence="4">CBS 516.65</strain>
    </source>
</reference>
<dbReference type="AlphaFoldDB" id="A0A1L9VUL5"/>
<gene>
    <name evidence="3" type="ORF">ASPGLDRAFT_63748</name>
</gene>
<evidence type="ECO:0000259" key="2">
    <source>
        <dbReference type="PROSITE" id="PS50213"/>
    </source>
</evidence>
<feature type="signal peptide" evidence="1">
    <location>
        <begin position="1"/>
        <end position="15"/>
    </location>
</feature>
<dbReference type="Pfam" id="PF02469">
    <property type="entry name" value="Fasciclin"/>
    <property type="match status" value="2"/>
</dbReference>
<feature type="chain" id="PRO_5013109658" description="FAS1 domain-containing protein" evidence="1">
    <location>
        <begin position="16"/>
        <end position="476"/>
    </location>
</feature>
<proteinExistence type="predicted"/>
<dbReference type="PANTHER" id="PTHR10900:SF125">
    <property type="entry name" value="FAS1 DOMAIN-CONTAINING PROTEIN YLR001C"/>
    <property type="match status" value="1"/>
</dbReference>
<dbReference type="PANTHER" id="PTHR10900">
    <property type="entry name" value="PERIOSTIN-RELATED"/>
    <property type="match status" value="1"/>
</dbReference>
<dbReference type="GeneID" id="34464968"/>
<dbReference type="OrthoDB" id="7700931at2759"/>
<evidence type="ECO:0000313" key="4">
    <source>
        <dbReference type="Proteomes" id="UP000184300"/>
    </source>
</evidence>